<evidence type="ECO:0000256" key="5">
    <source>
        <dbReference type="ARBA" id="ARBA00022692"/>
    </source>
</evidence>
<comment type="similarity">
    <text evidence="3">Belongs to the PIGC family.</text>
</comment>
<comment type="subcellular location">
    <subcellularLocation>
        <location evidence="1">Membrane</location>
        <topology evidence="1">Multi-pass membrane protein</topology>
    </subcellularLocation>
</comment>
<dbReference type="UniPathway" id="UPA00196"/>
<feature type="transmembrane region" description="Helical" evidence="8">
    <location>
        <begin position="217"/>
        <end position="234"/>
    </location>
</feature>
<dbReference type="InterPro" id="IPR009450">
    <property type="entry name" value="Plno_GlcNAc_GPI2"/>
</dbReference>
<feature type="transmembrane region" description="Helical" evidence="8">
    <location>
        <begin position="158"/>
        <end position="178"/>
    </location>
</feature>
<keyword evidence="5 8" id="KW-0812">Transmembrane</keyword>
<dbReference type="PANTHER" id="PTHR12982">
    <property type="entry name" value="PHOSPHATIDYLINOSITOL GLYCAN, CLASS C"/>
    <property type="match status" value="1"/>
</dbReference>
<dbReference type="EMBL" id="HBHL01006508">
    <property type="protein sequence ID" value="CAD9715324.1"/>
    <property type="molecule type" value="Transcribed_RNA"/>
</dbReference>
<protein>
    <submittedName>
        <fullName evidence="10">Subunit C of phosphatidylinositol N-acetylglucosaminyltransferase</fullName>
    </submittedName>
</protein>
<keyword evidence="7 8" id="KW-0472">Membrane</keyword>
<feature type="transmembrane region" description="Helical" evidence="8">
    <location>
        <begin position="100"/>
        <end position="122"/>
    </location>
</feature>
<evidence type="ECO:0000256" key="3">
    <source>
        <dbReference type="ARBA" id="ARBA00008321"/>
    </source>
</evidence>
<dbReference type="EMBL" id="CP031037">
    <property type="protein sequence ID" value="QDZ20341.1"/>
    <property type="molecule type" value="Genomic_DNA"/>
</dbReference>
<dbReference type="OrthoDB" id="196709at2759"/>
<keyword evidence="6 8" id="KW-1133">Transmembrane helix</keyword>
<dbReference type="GO" id="GO:0000506">
    <property type="term" value="C:glycosylphosphatidylinositol-N-acetylglucosaminyltransferase (GPI-GnT) complex"/>
    <property type="evidence" value="ECO:0007669"/>
    <property type="project" value="TreeGrafter"/>
</dbReference>
<evidence type="ECO:0000256" key="6">
    <source>
        <dbReference type="ARBA" id="ARBA00022989"/>
    </source>
</evidence>
<reference evidence="9" key="2">
    <citation type="submission" date="2021-01" db="EMBL/GenBank/DDBJ databases">
        <authorList>
            <person name="Corre E."/>
            <person name="Pelletier E."/>
            <person name="Niang G."/>
            <person name="Scheremetjew M."/>
            <person name="Finn R."/>
            <person name="Kale V."/>
            <person name="Holt S."/>
            <person name="Cochrane G."/>
            <person name="Meng A."/>
            <person name="Brown T."/>
            <person name="Cohen L."/>
        </authorList>
    </citation>
    <scope>NUCLEOTIDE SEQUENCE</scope>
    <source>
        <strain evidence="9">CCMP1205</strain>
    </source>
</reference>
<accession>A0A5B8MJ90</accession>
<sequence>MSQSPPAASTSAATGGAGAGASCLSGQYNLWDVGSRKGRRDNHTDAKFLDRLVINATIARRKLRQVVWESQLVTQQISIAFLVPSTFLHLKNGRLGVLDLLSLNFGMLLLVGVLLVFASLSAGEERTLPIVWRSMRQCALLLTGIFFMSPLYQKLTLSVSSDTIGASSVLLLVLHLYLHDYKFKKSITETVSGAVSLGSAIATSVLLSSRLDTANQVFSYLSFALGLFVLSPFFRKRLHGLSPRAHLVNTLMMVAITVRVVGRISMAFAGAFVILVVLTTFVCPYLLISVEKHKVQISGPWDEAEVGAYKKAE</sequence>
<evidence type="ECO:0000313" key="9">
    <source>
        <dbReference type="EMBL" id="CAD9715324.1"/>
    </source>
</evidence>
<evidence type="ECO:0000256" key="8">
    <source>
        <dbReference type="SAM" id="Phobius"/>
    </source>
</evidence>
<evidence type="ECO:0000256" key="4">
    <source>
        <dbReference type="ARBA" id="ARBA00022502"/>
    </source>
</evidence>
<dbReference type="GO" id="GO:0016757">
    <property type="term" value="F:glycosyltransferase activity"/>
    <property type="evidence" value="ECO:0007669"/>
    <property type="project" value="UniProtKB-KW"/>
</dbReference>
<dbReference type="Proteomes" id="UP000316726">
    <property type="component" value="Chromosome 4"/>
</dbReference>
<name>A0A5B8MJ90_9CHLO</name>
<evidence type="ECO:0000256" key="7">
    <source>
        <dbReference type="ARBA" id="ARBA00023136"/>
    </source>
</evidence>
<dbReference type="GO" id="GO:0006506">
    <property type="term" value="P:GPI anchor biosynthetic process"/>
    <property type="evidence" value="ECO:0007669"/>
    <property type="project" value="UniProtKB-UniPathway"/>
</dbReference>
<reference evidence="10 11" key="1">
    <citation type="submission" date="2018-07" db="EMBL/GenBank/DDBJ databases">
        <title>The complete nuclear genome of the prasinophyte Chloropicon primus (CCMP1205).</title>
        <authorList>
            <person name="Pombert J.-F."/>
            <person name="Otis C."/>
            <person name="Turmel M."/>
            <person name="Lemieux C."/>
        </authorList>
    </citation>
    <scope>NUCLEOTIDE SEQUENCE [LARGE SCALE GENOMIC DNA]</scope>
    <source>
        <strain evidence="10 11">CCMP1205</strain>
    </source>
</reference>
<comment type="pathway">
    <text evidence="2">Glycolipid biosynthesis; glycosylphosphatidylinositol-anchor biosynthesis.</text>
</comment>
<dbReference type="STRING" id="1764295.A0A5B8MJ90"/>
<keyword evidence="10" id="KW-0808">Transferase</keyword>
<evidence type="ECO:0000256" key="1">
    <source>
        <dbReference type="ARBA" id="ARBA00004141"/>
    </source>
</evidence>
<feature type="transmembrane region" description="Helical" evidence="8">
    <location>
        <begin position="190"/>
        <end position="211"/>
    </location>
</feature>
<dbReference type="AlphaFoldDB" id="A0A5B8MJ90"/>
<keyword evidence="4" id="KW-0337">GPI-anchor biosynthesis</keyword>
<evidence type="ECO:0000256" key="2">
    <source>
        <dbReference type="ARBA" id="ARBA00004687"/>
    </source>
</evidence>
<gene>
    <name evidence="10" type="ORF">A3770_04p28590</name>
    <name evidence="9" type="ORF">CPRI1469_LOCUS4178</name>
</gene>
<evidence type="ECO:0000313" key="11">
    <source>
        <dbReference type="Proteomes" id="UP000316726"/>
    </source>
</evidence>
<keyword evidence="11" id="KW-1185">Reference proteome</keyword>
<evidence type="ECO:0000313" key="10">
    <source>
        <dbReference type="EMBL" id="QDZ20341.1"/>
    </source>
</evidence>
<organism evidence="10 11">
    <name type="scientific">Chloropicon primus</name>
    <dbReference type="NCBI Taxonomy" id="1764295"/>
    <lineage>
        <taxon>Eukaryota</taxon>
        <taxon>Viridiplantae</taxon>
        <taxon>Chlorophyta</taxon>
        <taxon>Chloropicophyceae</taxon>
        <taxon>Chloropicales</taxon>
        <taxon>Chloropicaceae</taxon>
        <taxon>Chloropicon</taxon>
    </lineage>
</organism>
<feature type="transmembrane region" description="Helical" evidence="8">
    <location>
        <begin position="268"/>
        <end position="288"/>
    </location>
</feature>
<proteinExistence type="inferred from homology"/>
<dbReference type="PANTHER" id="PTHR12982:SF0">
    <property type="entry name" value="PHOSPHATIDYLINOSITOL N-ACETYLGLUCOSAMINYLTRANSFERASE SUBUNIT C"/>
    <property type="match status" value="1"/>
</dbReference>
<keyword evidence="10" id="KW-0328">Glycosyltransferase</keyword>
<dbReference type="Pfam" id="PF06432">
    <property type="entry name" value="GPI2"/>
    <property type="match status" value="1"/>
</dbReference>